<gene>
    <name evidence="1" type="ORF">GCM10010201_11230</name>
</gene>
<dbReference type="EMBL" id="BAAARY010000003">
    <property type="protein sequence ID" value="GAA2516344.1"/>
    <property type="molecule type" value="Genomic_DNA"/>
</dbReference>
<accession>A0ABN3N834</accession>
<dbReference type="SUPFAM" id="SSF49452">
    <property type="entry name" value="Starch-binding domain-like"/>
    <property type="match status" value="1"/>
</dbReference>
<organism evidence="1 2">
    <name type="scientific">Pilimelia columellifera subsp. columellifera</name>
    <dbReference type="NCBI Taxonomy" id="706583"/>
    <lineage>
        <taxon>Bacteria</taxon>
        <taxon>Bacillati</taxon>
        <taxon>Actinomycetota</taxon>
        <taxon>Actinomycetes</taxon>
        <taxon>Micromonosporales</taxon>
        <taxon>Micromonosporaceae</taxon>
        <taxon>Pilimelia</taxon>
    </lineage>
</organism>
<keyword evidence="2" id="KW-1185">Reference proteome</keyword>
<evidence type="ECO:0000313" key="1">
    <source>
        <dbReference type="EMBL" id="GAA2516344.1"/>
    </source>
</evidence>
<dbReference type="RefSeq" id="WP_344169287.1">
    <property type="nucleotide sequence ID" value="NZ_BAAARY010000003.1"/>
</dbReference>
<evidence type="ECO:0008006" key="3">
    <source>
        <dbReference type="Google" id="ProtNLM"/>
    </source>
</evidence>
<dbReference type="InterPro" id="IPR013784">
    <property type="entry name" value="Carb-bd-like_fold"/>
</dbReference>
<evidence type="ECO:0000313" key="2">
    <source>
        <dbReference type="Proteomes" id="UP001499978"/>
    </source>
</evidence>
<protein>
    <recommendedName>
        <fullName evidence="3">Carboxypeptidase regulatory-like domain-containing protein</fullName>
    </recommendedName>
</protein>
<proteinExistence type="predicted"/>
<comment type="caution">
    <text evidence="1">The sequence shown here is derived from an EMBL/GenBank/DDBJ whole genome shotgun (WGS) entry which is preliminary data.</text>
</comment>
<name>A0ABN3N834_9ACTN</name>
<dbReference type="Proteomes" id="UP001499978">
    <property type="component" value="Unassembled WGS sequence"/>
</dbReference>
<sequence>MMDRSVRATEQRAAVAGGGALTKLMRGAAAVTAGVVIACASAVPVAASGPGQGWIEGRWVTAAGAPDGGERIVADRDGERWWTRADADGRFRLEVPAGVYHVRRAGRPPAPDTWAPGVSRQSLGATYRVEAGGTARADGALPGRGAVEVVVTDADTGSPVDGCVVPEWGPSRYYRQCVHVGGVYVISSVVGGGPRTMSFTPAASGYPAASVDVVPLPGATVRGQLMLRRS</sequence>
<reference evidence="1 2" key="1">
    <citation type="journal article" date="2019" name="Int. J. Syst. Evol. Microbiol.">
        <title>The Global Catalogue of Microorganisms (GCM) 10K type strain sequencing project: providing services to taxonomists for standard genome sequencing and annotation.</title>
        <authorList>
            <consortium name="The Broad Institute Genomics Platform"/>
            <consortium name="The Broad Institute Genome Sequencing Center for Infectious Disease"/>
            <person name="Wu L."/>
            <person name="Ma J."/>
        </authorList>
    </citation>
    <scope>NUCLEOTIDE SEQUENCE [LARGE SCALE GENOMIC DNA]</scope>
    <source>
        <strain evidence="1 2">JCM 3367</strain>
    </source>
</reference>